<accession>A0A397JK26</accession>
<sequence>MESTFFSDMAEDFKQLFETMEDYDIKIYAGDNSQEIHAHSLVLRARSPYFRGALSNEWVKKEKEYFIFKKPNISAQVFKIILKWVYCGIVDLREYDGPEILKILIASDELGLQRLIDFIQKFLIDNRDDFLRQDPVGMLYIITRHLGFVSLKKRRCFDFNSQEIHAHSLVLRARSPYFRGALSNEWVKKEKEYFIFKKPNISAQVFKIILKWVYCGIVDLREYDGPEILKILIASDELGLQRLIDFIQKFLIDNRDDFLRQDPVGMLYIITRHLGFVSLKKFCLDSICSDPDILFKSNKYLTLEEDVLILILKCDELLIDEIELWDCLIKWGIEQKPKLSNDVKKFSNKDFKTLEERLHNCIPLIRFHEISMKDYYLKIRPFRKIISEELEDDILRCYMVPDAKPAHNMFPPRKITLDSLLINKKVTLLFASWIDKQQNTYYSDNEKKMPYKFELLFRCSRDGNISSTFHQKCDNQGATIVIAKIQNSEQLVGGYNPLDWNSNGYKNTYDSFLFSISDKNNISGATIGRIYQSHGNAIYCNNGYGPTFGGGHDLHCPNSNNNWSRNPNGYNISLPSSFAVSDWEVFKVVKQA</sequence>
<dbReference type="OrthoDB" id="1893551at2759"/>
<dbReference type="SMART" id="SM00225">
    <property type="entry name" value="BTB"/>
    <property type="match status" value="2"/>
</dbReference>
<name>A0A397JK26_9GLOM</name>
<evidence type="ECO:0000313" key="4">
    <source>
        <dbReference type="Proteomes" id="UP000266861"/>
    </source>
</evidence>
<dbReference type="PROSITE" id="PS51886">
    <property type="entry name" value="TLDC"/>
    <property type="match status" value="1"/>
</dbReference>
<dbReference type="EMBL" id="PQFF01000019">
    <property type="protein sequence ID" value="RHZ88719.1"/>
    <property type="molecule type" value="Genomic_DNA"/>
</dbReference>
<dbReference type="Pfam" id="PF00651">
    <property type="entry name" value="BTB"/>
    <property type="match status" value="2"/>
</dbReference>
<dbReference type="Proteomes" id="UP000266861">
    <property type="component" value="Unassembled WGS sequence"/>
</dbReference>
<dbReference type="PANTHER" id="PTHR24410">
    <property type="entry name" value="HL07962P-RELATED"/>
    <property type="match status" value="1"/>
</dbReference>
<keyword evidence="4" id="KW-1185">Reference proteome</keyword>
<dbReference type="InterPro" id="IPR006571">
    <property type="entry name" value="TLDc_dom"/>
</dbReference>
<comment type="caution">
    <text evidence="3">The sequence shown here is derived from an EMBL/GenBank/DDBJ whole genome shotgun (WGS) entry which is preliminary data.</text>
</comment>
<organism evidence="3 4">
    <name type="scientific">Diversispora epigaea</name>
    <dbReference type="NCBI Taxonomy" id="1348612"/>
    <lineage>
        <taxon>Eukaryota</taxon>
        <taxon>Fungi</taxon>
        <taxon>Fungi incertae sedis</taxon>
        <taxon>Mucoromycota</taxon>
        <taxon>Glomeromycotina</taxon>
        <taxon>Glomeromycetes</taxon>
        <taxon>Diversisporales</taxon>
        <taxon>Diversisporaceae</taxon>
        <taxon>Diversispora</taxon>
    </lineage>
</organism>
<dbReference type="InterPro" id="IPR011333">
    <property type="entry name" value="SKP1/BTB/POZ_sf"/>
</dbReference>
<dbReference type="PANTHER" id="PTHR24410:SF23">
    <property type="entry name" value="BTB DOMAIN-CONTAINING PROTEIN-RELATED"/>
    <property type="match status" value="1"/>
</dbReference>
<feature type="domain" description="TLDc" evidence="2">
    <location>
        <begin position="420"/>
        <end position="589"/>
    </location>
</feature>
<dbReference type="Pfam" id="PF07534">
    <property type="entry name" value="TLD"/>
    <property type="match status" value="1"/>
</dbReference>
<evidence type="ECO:0000259" key="2">
    <source>
        <dbReference type="PROSITE" id="PS51886"/>
    </source>
</evidence>
<proteinExistence type="predicted"/>
<gene>
    <name evidence="3" type="ORF">Glove_21g343</name>
</gene>
<dbReference type="InterPro" id="IPR051481">
    <property type="entry name" value="BTB-POZ/Galectin-3-binding"/>
</dbReference>
<dbReference type="Gene3D" id="3.30.710.10">
    <property type="entry name" value="Potassium Channel Kv1.1, Chain A"/>
    <property type="match status" value="2"/>
</dbReference>
<reference evidence="3 4" key="1">
    <citation type="submission" date="2018-08" db="EMBL/GenBank/DDBJ databases">
        <title>Genome and evolution of the arbuscular mycorrhizal fungus Diversispora epigaea (formerly Glomus versiforme) and its bacterial endosymbionts.</title>
        <authorList>
            <person name="Sun X."/>
            <person name="Fei Z."/>
            <person name="Harrison M."/>
        </authorList>
    </citation>
    <scope>NUCLEOTIDE SEQUENCE [LARGE SCALE GENOMIC DNA]</scope>
    <source>
        <strain evidence="3 4">IT104</strain>
    </source>
</reference>
<dbReference type="SUPFAM" id="SSF54695">
    <property type="entry name" value="POZ domain"/>
    <property type="match status" value="2"/>
</dbReference>
<evidence type="ECO:0008006" key="5">
    <source>
        <dbReference type="Google" id="ProtNLM"/>
    </source>
</evidence>
<dbReference type="PROSITE" id="PS50097">
    <property type="entry name" value="BTB"/>
    <property type="match status" value="2"/>
</dbReference>
<dbReference type="InterPro" id="IPR000210">
    <property type="entry name" value="BTB/POZ_dom"/>
</dbReference>
<protein>
    <recommendedName>
        <fullName evidence="5">BTB domain-containing protein</fullName>
    </recommendedName>
</protein>
<feature type="domain" description="BTB" evidence="1">
    <location>
        <begin position="23"/>
        <end position="94"/>
    </location>
</feature>
<evidence type="ECO:0000313" key="3">
    <source>
        <dbReference type="EMBL" id="RHZ88719.1"/>
    </source>
</evidence>
<dbReference type="AlphaFoldDB" id="A0A397JK26"/>
<feature type="domain" description="BTB" evidence="1">
    <location>
        <begin position="157"/>
        <end position="222"/>
    </location>
</feature>
<dbReference type="CDD" id="cd18186">
    <property type="entry name" value="BTB_POZ_ZBTB_KLHL-like"/>
    <property type="match status" value="2"/>
</dbReference>
<evidence type="ECO:0000259" key="1">
    <source>
        <dbReference type="PROSITE" id="PS50097"/>
    </source>
</evidence>